<dbReference type="Gene3D" id="3.40.50.12780">
    <property type="entry name" value="N-terminal domain of ligase-like"/>
    <property type="match status" value="1"/>
</dbReference>
<accession>A0A7W7YF31</accession>
<name>A0A7W7YF31_9BACT</name>
<sequence>MSLEDALYPLLKMYEAAPQVIKSLVGRVYRAIPASLRYGAEYARFQREAREVEGWDAEAIRRYQIAALRESLMAAGKAPFYAERFAACGVDPAKFEALEQLADYPLLTKQDILLNRERMVNPESDAGRRLYITTGGSSGVPVGFYLEKGVSRPKEQAYLEAQWSRRGYRSGDRVAVIRGGVTSSRSAGDISYYDATRNWLILSSYHLTLERLPEYVEALNRFRPQHLHAYPSAALMLARGLEQTGQRLGFELTSLLCGSEKLSAEAQSYLEGFFGARVFHWYGHSERVVLAAQGRESNELQFSPTYGFVEFGEADAEGNREIIGTSFHNRVMPLVRYRTGDYAKVTNEVVTEVVGRDYEFLVSGTGRRISLTAINMHDRIFDGLLAVQFFQERAGVVECRYQPGPRWQRESEGAMHAGLMRKLGDDFVLEMREVKEVEKTPAGKHRWLVTLMGG</sequence>
<reference evidence="1 2" key="1">
    <citation type="submission" date="2020-08" db="EMBL/GenBank/DDBJ databases">
        <title>Genomic Encyclopedia of Type Strains, Phase IV (KMG-IV): sequencing the most valuable type-strain genomes for metagenomic binning, comparative biology and taxonomic classification.</title>
        <authorList>
            <person name="Goeker M."/>
        </authorList>
    </citation>
    <scope>NUCLEOTIDE SEQUENCE [LARGE SCALE GENOMIC DNA]</scope>
    <source>
        <strain evidence="1 2">DSM 12252</strain>
    </source>
</reference>
<gene>
    <name evidence="1" type="ORF">HNQ65_004644</name>
</gene>
<proteinExistence type="predicted"/>
<dbReference type="Proteomes" id="UP000590740">
    <property type="component" value="Unassembled WGS sequence"/>
</dbReference>
<dbReference type="GO" id="GO:0047475">
    <property type="term" value="F:phenylacetate-CoA ligase activity"/>
    <property type="evidence" value="ECO:0007669"/>
    <property type="project" value="UniProtKB-EC"/>
</dbReference>
<dbReference type="PANTHER" id="PTHR36932">
    <property type="entry name" value="CAPSULAR POLYSACCHARIDE BIOSYNTHESIS PROTEIN"/>
    <property type="match status" value="1"/>
</dbReference>
<evidence type="ECO:0000313" key="2">
    <source>
        <dbReference type="Proteomes" id="UP000590740"/>
    </source>
</evidence>
<keyword evidence="1" id="KW-0436">Ligase</keyword>
<dbReference type="EMBL" id="JACHIG010000013">
    <property type="protein sequence ID" value="MBB5035036.1"/>
    <property type="molecule type" value="Genomic_DNA"/>
</dbReference>
<evidence type="ECO:0000313" key="1">
    <source>
        <dbReference type="EMBL" id="MBB5035036.1"/>
    </source>
</evidence>
<dbReference type="SUPFAM" id="SSF56801">
    <property type="entry name" value="Acetyl-CoA synthetase-like"/>
    <property type="match status" value="1"/>
</dbReference>
<dbReference type="RefSeq" id="WP_184343428.1">
    <property type="nucleotide sequence ID" value="NZ_JACHIG010000013.1"/>
</dbReference>
<dbReference type="EC" id="6.2.1.30" evidence="1"/>
<organism evidence="1 2">
    <name type="scientific">Prosthecobacter vanneervenii</name>
    <dbReference type="NCBI Taxonomy" id="48466"/>
    <lineage>
        <taxon>Bacteria</taxon>
        <taxon>Pseudomonadati</taxon>
        <taxon>Verrucomicrobiota</taxon>
        <taxon>Verrucomicrobiia</taxon>
        <taxon>Verrucomicrobiales</taxon>
        <taxon>Verrucomicrobiaceae</taxon>
        <taxon>Prosthecobacter</taxon>
    </lineage>
</organism>
<dbReference type="InterPro" id="IPR042099">
    <property type="entry name" value="ANL_N_sf"/>
</dbReference>
<dbReference type="InterPro" id="IPR053158">
    <property type="entry name" value="CapK_Type1_Caps_Biosynth"/>
</dbReference>
<dbReference type="PANTHER" id="PTHR36932:SF1">
    <property type="entry name" value="CAPSULAR POLYSACCHARIDE BIOSYNTHESIS PROTEIN"/>
    <property type="match status" value="1"/>
</dbReference>
<keyword evidence="2" id="KW-1185">Reference proteome</keyword>
<dbReference type="AlphaFoldDB" id="A0A7W7YF31"/>
<protein>
    <submittedName>
        <fullName evidence="1">Phenylacetate-CoA ligase</fullName>
        <ecNumber evidence="1">6.2.1.30</ecNumber>
    </submittedName>
</protein>
<comment type="caution">
    <text evidence="1">The sequence shown here is derived from an EMBL/GenBank/DDBJ whole genome shotgun (WGS) entry which is preliminary data.</text>
</comment>